<protein>
    <submittedName>
        <fullName evidence="1">Histone H2B.3-like</fullName>
    </submittedName>
</protein>
<accession>A0A5D3CXD7</accession>
<organism evidence="1 2">
    <name type="scientific">Cucumis melo var. makuwa</name>
    <name type="common">Oriental melon</name>
    <dbReference type="NCBI Taxonomy" id="1194695"/>
    <lineage>
        <taxon>Eukaryota</taxon>
        <taxon>Viridiplantae</taxon>
        <taxon>Streptophyta</taxon>
        <taxon>Embryophyta</taxon>
        <taxon>Tracheophyta</taxon>
        <taxon>Spermatophyta</taxon>
        <taxon>Magnoliopsida</taxon>
        <taxon>eudicotyledons</taxon>
        <taxon>Gunneridae</taxon>
        <taxon>Pentapetalae</taxon>
        <taxon>rosids</taxon>
        <taxon>fabids</taxon>
        <taxon>Cucurbitales</taxon>
        <taxon>Cucurbitaceae</taxon>
        <taxon>Benincaseae</taxon>
        <taxon>Cucumis</taxon>
    </lineage>
</organism>
<evidence type="ECO:0000313" key="1">
    <source>
        <dbReference type="EMBL" id="TYK16010.1"/>
    </source>
</evidence>
<comment type="caution">
    <text evidence="1">The sequence shown here is derived from an EMBL/GenBank/DDBJ whole genome shotgun (WGS) entry which is preliminary data.</text>
</comment>
<proteinExistence type="predicted"/>
<dbReference type="Proteomes" id="UP000321947">
    <property type="component" value="Unassembled WGS sequence"/>
</dbReference>
<sequence length="205" mass="23095">MMRFDGSSQPDCLSVSSGYDTDQFVLGVPLGHRRPDFVPTAAHVARVRERDSYWVEAEVRARESWQATRSDRGVVSISAVSISVVVVCEKFLLVKLQEKMPPHRDLAAMEQRYQNMLQAALAPFLAAQQTQATCVQAQNVPPPALVGAEPEPVQLSAKAKHLRDFRKYNPKTFDGSMDNPTKAQMWLTSIEKIFRYMKCPEDQKV</sequence>
<dbReference type="AlphaFoldDB" id="A0A5D3CXD7"/>
<dbReference type="EMBL" id="SSTD01008355">
    <property type="protein sequence ID" value="TYK16010.1"/>
    <property type="molecule type" value="Genomic_DNA"/>
</dbReference>
<gene>
    <name evidence="1" type="ORF">E5676_scaffold3068G00050</name>
</gene>
<evidence type="ECO:0000313" key="2">
    <source>
        <dbReference type="Proteomes" id="UP000321947"/>
    </source>
</evidence>
<reference evidence="1 2" key="1">
    <citation type="submission" date="2019-08" db="EMBL/GenBank/DDBJ databases">
        <title>Draft genome sequences of two oriental melons (Cucumis melo L. var makuwa).</title>
        <authorList>
            <person name="Kwon S.-Y."/>
        </authorList>
    </citation>
    <scope>NUCLEOTIDE SEQUENCE [LARGE SCALE GENOMIC DNA]</scope>
    <source>
        <strain evidence="2">cv. Chang Bougi</strain>
        <tissue evidence="1">Leaf</tissue>
    </source>
</reference>
<name>A0A5D3CXD7_CUCMM</name>